<dbReference type="EMBL" id="BIFY01000117">
    <property type="protein sequence ID" value="GCE62237.1"/>
    <property type="molecule type" value="Genomic_DNA"/>
</dbReference>
<reference evidence="2" key="1">
    <citation type="submission" date="2018-12" db="EMBL/GenBank/DDBJ databases">
        <title>Genome sequence of Microcystis aeruginosa NIES-4285.</title>
        <authorList>
            <person name="Tanabe Y."/>
        </authorList>
    </citation>
    <scope>NUCLEOTIDE SEQUENCE [LARGE SCALE GENOMIC DNA]</scope>
    <source>
        <strain evidence="2">NIES-4285</strain>
    </source>
</reference>
<organism evidence="1 2">
    <name type="scientific">Microcystis aeruginosa NIES-4285</name>
    <dbReference type="NCBI Taxonomy" id="2497681"/>
    <lineage>
        <taxon>Bacteria</taxon>
        <taxon>Bacillati</taxon>
        <taxon>Cyanobacteriota</taxon>
        <taxon>Cyanophyceae</taxon>
        <taxon>Oscillatoriophycideae</taxon>
        <taxon>Chroococcales</taxon>
        <taxon>Microcystaceae</taxon>
        <taxon>Microcystis</taxon>
    </lineage>
</organism>
<evidence type="ECO:0000313" key="2">
    <source>
        <dbReference type="Proteomes" id="UP000289660"/>
    </source>
</evidence>
<name>A0A402DJ46_MICAE</name>
<dbReference type="AlphaFoldDB" id="A0A402DJ46"/>
<proteinExistence type="predicted"/>
<accession>A0A402DJ46</accession>
<dbReference type="Proteomes" id="UP000289660">
    <property type="component" value="Unassembled WGS sequence"/>
</dbReference>
<sequence length="65" mass="7328">MKSLCYMNFSLLVPLSGLDHSALPTDVMHDGLDYTTHGAMPPSFHAEQINLMNSAIRRYKTEEQC</sequence>
<gene>
    <name evidence="1" type="ORF">MiAbB_04183</name>
</gene>
<protein>
    <submittedName>
        <fullName evidence="1">Uncharacterized protein</fullName>
    </submittedName>
</protein>
<evidence type="ECO:0000313" key="1">
    <source>
        <dbReference type="EMBL" id="GCE62237.1"/>
    </source>
</evidence>
<comment type="caution">
    <text evidence="1">The sequence shown here is derived from an EMBL/GenBank/DDBJ whole genome shotgun (WGS) entry which is preliminary data.</text>
</comment>